<protein>
    <submittedName>
        <fullName evidence="7">DoxX protein</fullName>
    </submittedName>
</protein>
<evidence type="ECO:0000256" key="4">
    <source>
        <dbReference type="ARBA" id="ARBA00023136"/>
    </source>
</evidence>
<dbReference type="InterPro" id="IPR009908">
    <property type="entry name" value="Methylamine_util_MauE"/>
</dbReference>
<reference evidence="7 8" key="1">
    <citation type="journal article" date="2007" name="Int. J. Syst. Evol. Microbiol.">
        <title>Chryseobacterium flavum sp. nov., isolated from polluted soil.</title>
        <authorList>
            <person name="Zhou Y."/>
            <person name="Dong J."/>
            <person name="Wang X."/>
            <person name="Huang X."/>
            <person name="Zhang K.Y."/>
            <person name="Zhang Y.Q."/>
            <person name="Guo Y.F."/>
            <person name="Lai R."/>
            <person name="Li W.J."/>
        </authorList>
    </citation>
    <scope>NUCLEOTIDE SEQUENCE [LARGE SCALE GENOMIC DNA]</scope>
    <source>
        <strain evidence="7 8">KCTC 12877</strain>
    </source>
</reference>
<dbReference type="Proteomes" id="UP000256769">
    <property type="component" value="Unassembled WGS sequence"/>
</dbReference>
<feature type="transmembrane region" description="Helical" evidence="5">
    <location>
        <begin position="56"/>
        <end position="77"/>
    </location>
</feature>
<feature type="transmembrane region" description="Helical" evidence="5">
    <location>
        <begin position="84"/>
        <end position="105"/>
    </location>
</feature>
<dbReference type="OrthoDB" id="676158at2"/>
<feature type="transmembrane region" description="Helical" evidence="5">
    <location>
        <begin position="7"/>
        <end position="30"/>
    </location>
</feature>
<organism evidence="7 8">
    <name type="scientific">Chryseobacterium flavum</name>
    <dbReference type="NCBI Taxonomy" id="415851"/>
    <lineage>
        <taxon>Bacteria</taxon>
        <taxon>Pseudomonadati</taxon>
        <taxon>Bacteroidota</taxon>
        <taxon>Flavobacteriia</taxon>
        <taxon>Flavobacteriales</taxon>
        <taxon>Weeksellaceae</taxon>
        <taxon>Chryseobacterium group</taxon>
        <taxon>Chryseobacterium</taxon>
    </lineage>
</organism>
<feature type="transmembrane region" description="Helical" evidence="5">
    <location>
        <begin position="111"/>
        <end position="131"/>
    </location>
</feature>
<dbReference type="EMBL" id="QNUE01000019">
    <property type="protein sequence ID" value="REC65060.1"/>
    <property type="molecule type" value="Genomic_DNA"/>
</dbReference>
<evidence type="ECO:0000256" key="1">
    <source>
        <dbReference type="ARBA" id="ARBA00004141"/>
    </source>
</evidence>
<evidence type="ECO:0000256" key="3">
    <source>
        <dbReference type="ARBA" id="ARBA00022989"/>
    </source>
</evidence>
<evidence type="ECO:0000256" key="5">
    <source>
        <dbReference type="SAM" id="Phobius"/>
    </source>
</evidence>
<dbReference type="Pfam" id="PF07291">
    <property type="entry name" value="MauE"/>
    <property type="match status" value="1"/>
</dbReference>
<evidence type="ECO:0000259" key="6">
    <source>
        <dbReference type="Pfam" id="PF07291"/>
    </source>
</evidence>
<dbReference type="AlphaFoldDB" id="A0A3D9CHB9"/>
<name>A0A3D9CHB9_9FLAO</name>
<accession>A0A3D9CHB9</accession>
<feature type="domain" description="Methylamine utilisation protein MauE" evidence="6">
    <location>
        <begin position="7"/>
        <end position="102"/>
    </location>
</feature>
<sequence length="141" mass="15608">MKTHQDIAVFLLRIALAFGFLSAVASRLSLWGPRSSGWKKFIDYTAETNSFLPSSWAFPIAVLSTAAELSIGILLLLGYQIKKTALCASILTLLFAVAMSISYGIKEPLDYSVFAFSAGAFLLSTFSRYVWSLDRFYINNN</sequence>
<evidence type="ECO:0000313" key="8">
    <source>
        <dbReference type="Proteomes" id="UP000256769"/>
    </source>
</evidence>
<keyword evidence="4 5" id="KW-0472">Membrane</keyword>
<dbReference type="GO" id="GO:0016020">
    <property type="term" value="C:membrane"/>
    <property type="evidence" value="ECO:0007669"/>
    <property type="project" value="UniProtKB-SubCell"/>
</dbReference>
<keyword evidence="8" id="KW-1185">Reference proteome</keyword>
<dbReference type="RefSeq" id="WP_115963371.1">
    <property type="nucleotide sequence ID" value="NZ_CBCRVL010000020.1"/>
</dbReference>
<proteinExistence type="predicted"/>
<keyword evidence="2 5" id="KW-0812">Transmembrane</keyword>
<gene>
    <name evidence="7" type="ORF">DRF59_17770</name>
</gene>
<comment type="caution">
    <text evidence="7">The sequence shown here is derived from an EMBL/GenBank/DDBJ whole genome shotgun (WGS) entry which is preliminary data.</text>
</comment>
<keyword evidence="3 5" id="KW-1133">Transmembrane helix</keyword>
<comment type="subcellular location">
    <subcellularLocation>
        <location evidence="1">Membrane</location>
        <topology evidence="1">Multi-pass membrane protein</topology>
    </subcellularLocation>
</comment>
<evidence type="ECO:0000313" key="7">
    <source>
        <dbReference type="EMBL" id="REC65060.1"/>
    </source>
</evidence>
<evidence type="ECO:0000256" key="2">
    <source>
        <dbReference type="ARBA" id="ARBA00022692"/>
    </source>
</evidence>